<proteinExistence type="predicted"/>
<dbReference type="InterPro" id="IPR007822">
    <property type="entry name" value="LANC-like"/>
</dbReference>
<dbReference type="PANTHER" id="PTHR12736">
    <property type="entry name" value="LANC-LIKE PROTEIN"/>
    <property type="match status" value="1"/>
</dbReference>
<reference evidence="1 2" key="1">
    <citation type="journal article" date="2020" name="BMC Genomics">
        <title>Intraspecific diversification of the crop wild relative Brassica cretica Lam. using demographic model selection.</title>
        <authorList>
            <person name="Kioukis A."/>
            <person name="Michalopoulou V.A."/>
            <person name="Briers L."/>
            <person name="Pirintsos S."/>
            <person name="Studholme D.J."/>
            <person name="Pavlidis P."/>
            <person name="Sarris P.F."/>
        </authorList>
    </citation>
    <scope>NUCLEOTIDE SEQUENCE [LARGE SCALE GENOMIC DNA]</scope>
    <source>
        <strain evidence="2">cv. PFS-1207/04</strain>
    </source>
</reference>
<sequence length="100" mass="11425">MCWCRNCLQLPLISVLRQVTEEIIKEGRSMVKNGNSPLMFQWYGQRYWGAAHGLAGIMHVLMDVQLKPDVAEDVKGTLKYIINNRVAGWKSGMAKWLMEA</sequence>
<dbReference type="EMBL" id="QGKV02000299">
    <property type="protein sequence ID" value="KAF3591016.1"/>
    <property type="molecule type" value="Genomic_DNA"/>
</dbReference>
<dbReference type="Proteomes" id="UP000266723">
    <property type="component" value="Unassembled WGS sequence"/>
</dbReference>
<protein>
    <recommendedName>
        <fullName evidence="3">LanC-like protein GCL2</fullName>
    </recommendedName>
</protein>
<keyword evidence="2" id="KW-1185">Reference proteome</keyword>
<dbReference type="PANTHER" id="PTHR12736:SF22">
    <property type="entry name" value="LANC-LIKE PROTEIN GCL2"/>
    <property type="match status" value="1"/>
</dbReference>
<dbReference type="InterPro" id="IPR012341">
    <property type="entry name" value="6hp_glycosidase-like_sf"/>
</dbReference>
<evidence type="ECO:0000313" key="2">
    <source>
        <dbReference type="Proteomes" id="UP000266723"/>
    </source>
</evidence>
<evidence type="ECO:0000313" key="1">
    <source>
        <dbReference type="EMBL" id="KAF3591016.1"/>
    </source>
</evidence>
<dbReference type="Gene3D" id="1.50.10.10">
    <property type="match status" value="1"/>
</dbReference>
<comment type="caution">
    <text evidence="1">The sequence shown here is derived from an EMBL/GenBank/DDBJ whole genome shotgun (WGS) entry which is preliminary data.</text>
</comment>
<dbReference type="SUPFAM" id="SSF158745">
    <property type="entry name" value="LanC-like"/>
    <property type="match status" value="1"/>
</dbReference>
<dbReference type="Pfam" id="PF05147">
    <property type="entry name" value="LANC_like"/>
    <property type="match status" value="1"/>
</dbReference>
<gene>
    <name evidence="1" type="ORF">DY000_02020053</name>
</gene>
<evidence type="ECO:0008006" key="3">
    <source>
        <dbReference type="Google" id="ProtNLM"/>
    </source>
</evidence>
<name>A0ABQ7E2I1_BRACR</name>
<accession>A0ABQ7E2I1</accession>
<organism evidence="1 2">
    <name type="scientific">Brassica cretica</name>
    <name type="common">Mustard</name>
    <dbReference type="NCBI Taxonomy" id="69181"/>
    <lineage>
        <taxon>Eukaryota</taxon>
        <taxon>Viridiplantae</taxon>
        <taxon>Streptophyta</taxon>
        <taxon>Embryophyta</taxon>
        <taxon>Tracheophyta</taxon>
        <taxon>Spermatophyta</taxon>
        <taxon>Magnoliopsida</taxon>
        <taxon>eudicotyledons</taxon>
        <taxon>Gunneridae</taxon>
        <taxon>Pentapetalae</taxon>
        <taxon>rosids</taxon>
        <taxon>malvids</taxon>
        <taxon>Brassicales</taxon>
        <taxon>Brassicaceae</taxon>
        <taxon>Brassiceae</taxon>
        <taxon>Brassica</taxon>
    </lineage>
</organism>